<evidence type="ECO:0000256" key="1">
    <source>
        <dbReference type="SAM" id="MobiDB-lite"/>
    </source>
</evidence>
<dbReference type="AlphaFoldDB" id="A0A4Z2F7A2"/>
<reference evidence="2 3" key="1">
    <citation type="submission" date="2019-03" db="EMBL/GenBank/DDBJ databases">
        <title>First draft genome of Liparis tanakae, snailfish: a comprehensive survey of snailfish specific genes.</title>
        <authorList>
            <person name="Kim W."/>
            <person name="Song I."/>
            <person name="Jeong J.-H."/>
            <person name="Kim D."/>
            <person name="Kim S."/>
            <person name="Ryu S."/>
            <person name="Song J.Y."/>
            <person name="Lee S.K."/>
        </authorList>
    </citation>
    <scope>NUCLEOTIDE SEQUENCE [LARGE SCALE GENOMIC DNA]</scope>
    <source>
        <tissue evidence="2">Muscle</tissue>
    </source>
</reference>
<proteinExistence type="predicted"/>
<organism evidence="2 3">
    <name type="scientific">Liparis tanakae</name>
    <name type="common">Tanaka's snailfish</name>
    <dbReference type="NCBI Taxonomy" id="230148"/>
    <lineage>
        <taxon>Eukaryota</taxon>
        <taxon>Metazoa</taxon>
        <taxon>Chordata</taxon>
        <taxon>Craniata</taxon>
        <taxon>Vertebrata</taxon>
        <taxon>Euteleostomi</taxon>
        <taxon>Actinopterygii</taxon>
        <taxon>Neopterygii</taxon>
        <taxon>Teleostei</taxon>
        <taxon>Neoteleostei</taxon>
        <taxon>Acanthomorphata</taxon>
        <taxon>Eupercaria</taxon>
        <taxon>Perciformes</taxon>
        <taxon>Cottioidei</taxon>
        <taxon>Cottales</taxon>
        <taxon>Liparidae</taxon>
        <taxon>Liparis</taxon>
    </lineage>
</organism>
<dbReference type="OrthoDB" id="31170at2759"/>
<dbReference type="EMBL" id="SRLO01001558">
    <property type="protein sequence ID" value="TNN36885.1"/>
    <property type="molecule type" value="Genomic_DNA"/>
</dbReference>
<keyword evidence="3" id="KW-1185">Reference proteome</keyword>
<sequence length="158" mass="16488">MVSRSFELTPDRKRCSAHRALKLPGAGPGGAPAAGTFCSGTAAAPGTRRAAVGTTQPGRDRAPPRECSINEATARPAPVFIRHLGRQIPKSSTTPSAALSANGVPPEAVDYDRLKQVRGAVEGRGLCFLQLPYANEAVSDLPVQDEAIREELGKSSTA</sequence>
<feature type="region of interest" description="Disordered" evidence="1">
    <location>
        <begin position="42"/>
        <end position="66"/>
    </location>
</feature>
<evidence type="ECO:0000313" key="2">
    <source>
        <dbReference type="EMBL" id="TNN36885.1"/>
    </source>
</evidence>
<dbReference type="Proteomes" id="UP000314294">
    <property type="component" value="Unassembled WGS sequence"/>
</dbReference>
<evidence type="ECO:0000313" key="3">
    <source>
        <dbReference type="Proteomes" id="UP000314294"/>
    </source>
</evidence>
<protein>
    <submittedName>
        <fullName evidence="2">Uncharacterized protein</fullName>
    </submittedName>
</protein>
<feature type="compositionally biased region" description="Low complexity" evidence="1">
    <location>
        <begin position="42"/>
        <end position="55"/>
    </location>
</feature>
<gene>
    <name evidence="2" type="ORF">EYF80_052951</name>
</gene>
<name>A0A4Z2F7A2_9TELE</name>
<accession>A0A4Z2F7A2</accession>
<comment type="caution">
    <text evidence="2">The sequence shown here is derived from an EMBL/GenBank/DDBJ whole genome shotgun (WGS) entry which is preliminary data.</text>
</comment>